<evidence type="ECO:0008006" key="4">
    <source>
        <dbReference type="Google" id="ProtNLM"/>
    </source>
</evidence>
<feature type="transmembrane region" description="Helical" evidence="1">
    <location>
        <begin position="71"/>
        <end position="90"/>
    </location>
</feature>
<dbReference type="EMBL" id="BOMW01000089">
    <property type="protein sequence ID" value="GIF09510.1"/>
    <property type="molecule type" value="Genomic_DNA"/>
</dbReference>
<evidence type="ECO:0000313" key="2">
    <source>
        <dbReference type="EMBL" id="GIF09510.1"/>
    </source>
</evidence>
<name>A0A919NFC7_9ACTN</name>
<keyword evidence="1" id="KW-0812">Transmembrane</keyword>
<keyword evidence="3" id="KW-1185">Reference proteome</keyword>
<feature type="transmembrane region" description="Helical" evidence="1">
    <location>
        <begin position="38"/>
        <end position="59"/>
    </location>
</feature>
<reference evidence="2" key="1">
    <citation type="submission" date="2021-01" db="EMBL/GenBank/DDBJ databases">
        <title>Whole genome shotgun sequence of Actinoplanes siamensis NBRC 109076.</title>
        <authorList>
            <person name="Komaki H."/>
            <person name="Tamura T."/>
        </authorList>
    </citation>
    <scope>NUCLEOTIDE SEQUENCE</scope>
    <source>
        <strain evidence="2">NBRC 109076</strain>
    </source>
</reference>
<comment type="caution">
    <text evidence="2">The sequence shown here is derived from an EMBL/GenBank/DDBJ whole genome shotgun (WGS) entry which is preliminary data.</text>
</comment>
<dbReference type="RefSeq" id="WP_275409522.1">
    <property type="nucleotide sequence ID" value="NZ_BOMW01000089.1"/>
</dbReference>
<dbReference type="NCBIfam" id="NF033632">
    <property type="entry name" value="SLATT_4"/>
    <property type="match status" value="1"/>
</dbReference>
<organism evidence="2 3">
    <name type="scientific">Actinoplanes siamensis</name>
    <dbReference type="NCBI Taxonomy" id="1223317"/>
    <lineage>
        <taxon>Bacteria</taxon>
        <taxon>Bacillati</taxon>
        <taxon>Actinomycetota</taxon>
        <taxon>Actinomycetes</taxon>
        <taxon>Micromonosporales</taxon>
        <taxon>Micromonosporaceae</taxon>
        <taxon>Actinoplanes</taxon>
    </lineage>
</organism>
<sequence length="177" mass="20072">MPPSADWDGAEKILRVWLRRTREGQHMQYEAAKYFRRAHYVIAVPVLLITTVLGTATFANITNSVAATTKVWFGSLTLLAAALAALQLHFRYLERAERHKNLGARYGKIRREIEAILALTKASRGDAKQVLSDVRSELDRISNEGDSVSRRIYKRTLRTLALRDQTKQKRPETLPAA</sequence>
<evidence type="ECO:0000313" key="3">
    <source>
        <dbReference type="Proteomes" id="UP000629619"/>
    </source>
</evidence>
<dbReference type="Proteomes" id="UP000629619">
    <property type="component" value="Unassembled WGS sequence"/>
</dbReference>
<dbReference type="AlphaFoldDB" id="A0A919NFC7"/>
<keyword evidence="1" id="KW-0472">Membrane</keyword>
<evidence type="ECO:0000256" key="1">
    <source>
        <dbReference type="SAM" id="Phobius"/>
    </source>
</evidence>
<gene>
    <name evidence="2" type="ORF">Asi03nite_70480</name>
</gene>
<protein>
    <recommendedName>
        <fullName evidence="4">SMODS and SLOG-associating 2TM effector domain-containing protein</fullName>
    </recommendedName>
</protein>
<proteinExistence type="predicted"/>
<accession>A0A919NFC7</accession>
<keyword evidence="1" id="KW-1133">Transmembrane helix</keyword>